<keyword evidence="2 5" id="KW-0238">DNA-binding</keyword>
<dbReference type="SUPFAM" id="SSF46894">
    <property type="entry name" value="C-terminal effector domain of the bipartite response regulators"/>
    <property type="match status" value="1"/>
</dbReference>
<dbReference type="GO" id="GO:0006355">
    <property type="term" value="P:regulation of DNA-templated transcription"/>
    <property type="evidence" value="ECO:0007669"/>
    <property type="project" value="InterPro"/>
</dbReference>
<sequence length="770" mass="82852">MRRWTSNLPGAAVLWPHITPPRNAHNFWMRVITQLHARGWINDQELFAAIERAGAPDANIRDITGEVLGLVSEAPVLVIDDLHGVLDDGIYLEILGDLAAFLHGNERMRAIIVETTPSDLESIDLPKHIVVDESYLPPVAFLGEVADNRIRYRSPAPGLRTLVQDPARLRDACVAAIPHEIDAETASLLTGRDGSALLETFARWGLGSVQTAGCATRFVFRTEVRAEAIAELRSSWPDALKVAAQQLAALAASHEHWELAFEYALLSDDAALITRVGLRVRPFPIELTPDVLEAVAAIPLAQVRANPLLSLLAAASADYLPRPDQSAIELYRHTADAAHNVRRGSSATERLVMLGIESFALRRAGNMTAAVSTAQAFGERAQSMAAEHAVDPDLAHIFANFAYQAAVTLVMGDEFAGALLLLRALEHYALANGLDASRQFALAALGFLEALSGAIPSAKALARALDAPPAPVVDRSRSYHAFVDAAAVIRAGMVGDFSALQRAVATFRARPHEMLWDILLFGEVLLDIAGGNAGAARVRFDEAVGANLGPSTSRTTTRRASYIRAVLVLLGENPRLLSNTGSRMKDDPASLAFSAGRDIDQGDIEAASAKLSKAAAGARTPLQEHVVFTMLARLGIAENDADSTRDSASHLLVLARTHKLRIAFALLSDDERIRILESLGSPAELRAAFAVTHPLSNESVASNATILTARQLIVIRALAETGSRQEVARRLFLSPGTVKAHLRAIYKKLDAHNEAEALYRAAALGLLQKD</sequence>
<dbReference type="CDD" id="cd06170">
    <property type="entry name" value="LuxR_C_like"/>
    <property type="match status" value="1"/>
</dbReference>
<feature type="domain" description="HTH luxR-type" evidence="4">
    <location>
        <begin position="700"/>
        <end position="765"/>
    </location>
</feature>
<comment type="caution">
    <text evidence="5">The sequence shown here is derived from an EMBL/GenBank/DDBJ whole genome shotgun (WGS) entry which is preliminary data.</text>
</comment>
<evidence type="ECO:0000256" key="2">
    <source>
        <dbReference type="ARBA" id="ARBA00023125"/>
    </source>
</evidence>
<evidence type="ECO:0000259" key="4">
    <source>
        <dbReference type="PROSITE" id="PS50043"/>
    </source>
</evidence>
<dbReference type="PROSITE" id="PS50043">
    <property type="entry name" value="HTH_LUXR_2"/>
    <property type="match status" value="1"/>
</dbReference>
<name>A0A367XYX4_9MICO</name>
<evidence type="ECO:0000256" key="1">
    <source>
        <dbReference type="ARBA" id="ARBA00023015"/>
    </source>
</evidence>
<dbReference type="Gene3D" id="1.10.10.10">
    <property type="entry name" value="Winged helix-like DNA-binding domain superfamily/Winged helix DNA-binding domain"/>
    <property type="match status" value="1"/>
</dbReference>
<evidence type="ECO:0000313" key="5">
    <source>
        <dbReference type="EMBL" id="RCK58609.1"/>
    </source>
</evidence>
<dbReference type="GO" id="GO:0003677">
    <property type="term" value="F:DNA binding"/>
    <property type="evidence" value="ECO:0007669"/>
    <property type="project" value="UniProtKB-KW"/>
</dbReference>
<dbReference type="InterPro" id="IPR036388">
    <property type="entry name" value="WH-like_DNA-bd_sf"/>
</dbReference>
<dbReference type="InterPro" id="IPR016032">
    <property type="entry name" value="Sig_transdc_resp-reg_C-effctor"/>
</dbReference>
<dbReference type="InterPro" id="IPR000792">
    <property type="entry name" value="Tscrpt_reg_LuxR_C"/>
</dbReference>
<reference evidence="5 6" key="1">
    <citation type="submission" date="2018-07" db="EMBL/GenBank/DDBJ databases">
        <title>Microbacterium endoborsara sp. nov., a novel actinobacterium isolated from Borszczowia aralocaspica.</title>
        <authorList>
            <person name="An D."/>
        </authorList>
    </citation>
    <scope>NUCLEOTIDE SEQUENCE [LARGE SCALE GENOMIC DNA]</scope>
    <source>
        <strain evidence="5 6">C1.15228</strain>
    </source>
</reference>
<evidence type="ECO:0000256" key="3">
    <source>
        <dbReference type="ARBA" id="ARBA00023163"/>
    </source>
</evidence>
<dbReference type="Proteomes" id="UP000253508">
    <property type="component" value="Unassembled WGS sequence"/>
</dbReference>
<keyword evidence="1" id="KW-0805">Transcription regulation</keyword>
<organism evidence="5 6">
    <name type="scientific">Microbacterium sorbitolivorans</name>
    <dbReference type="NCBI Taxonomy" id="1867410"/>
    <lineage>
        <taxon>Bacteria</taxon>
        <taxon>Bacillati</taxon>
        <taxon>Actinomycetota</taxon>
        <taxon>Actinomycetes</taxon>
        <taxon>Micrococcales</taxon>
        <taxon>Microbacteriaceae</taxon>
        <taxon>Microbacterium</taxon>
    </lineage>
</organism>
<keyword evidence="6" id="KW-1185">Reference proteome</keyword>
<dbReference type="OrthoDB" id="3178268at2"/>
<dbReference type="PANTHER" id="PTHR44688:SF16">
    <property type="entry name" value="DNA-BINDING TRANSCRIPTIONAL ACTIVATOR DEVR_DOSR"/>
    <property type="match status" value="1"/>
</dbReference>
<keyword evidence="3" id="KW-0804">Transcription</keyword>
<dbReference type="PANTHER" id="PTHR44688">
    <property type="entry name" value="DNA-BINDING TRANSCRIPTIONAL ACTIVATOR DEVR_DOSR"/>
    <property type="match status" value="1"/>
</dbReference>
<accession>A0A367XYX4</accession>
<gene>
    <name evidence="5" type="ORF">DTO57_10660</name>
</gene>
<dbReference type="AlphaFoldDB" id="A0A367XYX4"/>
<proteinExistence type="predicted"/>
<dbReference type="SMART" id="SM00421">
    <property type="entry name" value="HTH_LUXR"/>
    <property type="match status" value="1"/>
</dbReference>
<evidence type="ECO:0000313" key="6">
    <source>
        <dbReference type="Proteomes" id="UP000253508"/>
    </source>
</evidence>
<dbReference type="EMBL" id="QORO01000003">
    <property type="protein sequence ID" value="RCK58609.1"/>
    <property type="molecule type" value="Genomic_DNA"/>
</dbReference>
<dbReference type="Pfam" id="PF00196">
    <property type="entry name" value="GerE"/>
    <property type="match status" value="1"/>
</dbReference>
<protein>
    <submittedName>
        <fullName evidence="5">DNA-binding response regulator</fullName>
    </submittedName>
</protein>